<evidence type="ECO:0000256" key="1">
    <source>
        <dbReference type="ARBA" id="ARBA00023015"/>
    </source>
</evidence>
<feature type="domain" description="HTH gntR-type" evidence="5">
    <location>
        <begin position="16"/>
        <end position="83"/>
    </location>
</feature>
<dbReference type="EMBL" id="JBBUTG010000009">
    <property type="protein sequence ID" value="MEK8032162.1"/>
    <property type="molecule type" value="Genomic_DNA"/>
</dbReference>
<dbReference type="InterPro" id="IPR000524">
    <property type="entry name" value="Tscrpt_reg_HTH_GntR"/>
</dbReference>
<dbReference type="Pfam" id="PF00392">
    <property type="entry name" value="GntR"/>
    <property type="match status" value="1"/>
</dbReference>
<dbReference type="PANTHER" id="PTHR43537:SF50">
    <property type="entry name" value="TRANSCRIPTIONAL REGULATORY PROTEIN"/>
    <property type="match status" value="1"/>
</dbReference>
<protein>
    <submittedName>
        <fullName evidence="6">GntR family transcriptional regulator</fullName>
    </submittedName>
</protein>
<evidence type="ECO:0000256" key="3">
    <source>
        <dbReference type="ARBA" id="ARBA00023163"/>
    </source>
</evidence>
<organism evidence="6 7">
    <name type="scientific">Ideonella lacteola</name>
    <dbReference type="NCBI Taxonomy" id="2984193"/>
    <lineage>
        <taxon>Bacteria</taxon>
        <taxon>Pseudomonadati</taxon>
        <taxon>Pseudomonadota</taxon>
        <taxon>Betaproteobacteria</taxon>
        <taxon>Burkholderiales</taxon>
        <taxon>Sphaerotilaceae</taxon>
        <taxon>Ideonella</taxon>
    </lineage>
</organism>
<dbReference type="SMART" id="SM00345">
    <property type="entry name" value="HTH_GNTR"/>
    <property type="match status" value="1"/>
</dbReference>
<dbReference type="InterPro" id="IPR036390">
    <property type="entry name" value="WH_DNA-bd_sf"/>
</dbReference>
<evidence type="ECO:0000259" key="5">
    <source>
        <dbReference type="PROSITE" id="PS50949"/>
    </source>
</evidence>
<dbReference type="PANTHER" id="PTHR43537">
    <property type="entry name" value="TRANSCRIPTIONAL REGULATOR, GNTR FAMILY"/>
    <property type="match status" value="1"/>
</dbReference>
<dbReference type="SUPFAM" id="SSF48008">
    <property type="entry name" value="GntR ligand-binding domain-like"/>
    <property type="match status" value="1"/>
</dbReference>
<dbReference type="Gene3D" id="1.10.10.10">
    <property type="entry name" value="Winged helix-like DNA-binding domain superfamily/Winged helix DNA-binding domain"/>
    <property type="match status" value="1"/>
</dbReference>
<evidence type="ECO:0000313" key="7">
    <source>
        <dbReference type="Proteomes" id="UP001371218"/>
    </source>
</evidence>
<dbReference type="InterPro" id="IPR011711">
    <property type="entry name" value="GntR_C"/>
</dbReference>
<accession>A0ABU9BTH6</accession>
<proteinExistence type="predicted"/>
<evidence type="ECO:0000313" key="6">
    <source>
        <dbReference type="EMBL" id="MEK8032162.1"/>
    </source>
</evidence>
<dbReference type="Pfam" id="PF07729">
    <property type="entry name" value="FCD"/>
    <property type="match status" value="1"/>
</dbReference>
<sequence length="249" mass="28055">MIWQESPSNSHPVRGTSLHDEVAARLRSMVFERQLAPGEWIDEKALAAGWQISRTPLREALKVLAAEGLMELVPQRGCRVVELSDDDAEQLFPVMALLEGRCAFEATRNATPADRASLRHWHDQLELHAAAQDRDGYYRANHEFHTLVQRLARNRWLDRATADLRQFLRLMRGRQLNLPGRIDASINEHRVLIDAMLSGDAARAERTMHDHLMAQLAALKAVRQQERAIAPHNDPHVSAPLTKGNADAG</sequence>
<dbReference type="InterPro" id="IPR036388">
    <property type="entry name" value="WH-like_DNA-bd_sf"/>
</dbReference>
<evidence type="ECO:0000256" key="2">
    <source>
        <dbReference type="ARBA" id="ARBA00023125"/>
    </source>
</evidence>
<keyword evidence="2" id="KW-0238">DNA-binding</keyword>
<comment type="caution">
    <text evidence="6">The sequence shown here is derived from an EMBL/GenBank/DDBJ whole genome shotgun (WGS) entry which is preliminary data.</text>
</comment>
<name>A0ABU9BTH6_9BURK</name>
<dbReference type="PROSITE" id="PS50949">
    <property type="entry name" value="HTH_GNTR"/>
    <property type="match status" value="1"/>
</dbReference>
<keyword evidence="1" id="KW-0805">Transcription regulation</keyword>
<dbReference type="SMART" id="SM00895">
    <property type="entry name" value="FCD"/>
    <property type="match status" value="1"/>
</dbReference>
<keyword evidence="3" id="KW-0804">Transcription</keyword>
<dbReference type="RefSeq" id="WP_341426576.1">
    <property type="nucleotide sequence ID" value="NZ_JBBUTG010000009.1"/>
</dbReference>
<reference evidence="6 7" key="1">
    <citation type="submission" date="2024-04" db="EMBL/GenBank/DDBJ databases">
        <title>Novel species of the genus Ideonella isolated from streams.</title>
        <authorList>
            <person name="Lu H."/>
        </authorList>
    </citation>
    <scope>NUCLEOTIDE SEQUENCE [LARGE SCALE GENOMIC DNA]</scope>
    <source>
        <strain evidence="6 7">DXS29W</strain>
    </source>
</reference>
<dbReference type="Proteomes" id="UP001371218">
    <property type="component" value="Unassembled WGS sequence"/>
</dbReference>
<keyword evidence="7" id="KW-1185">Reference proteome</keyword>
<gene>
    <name evidence="6" type="ORF">AACH06_15145</name>
</gene>
<dbReference type="CDD" id="cd07377">
    <property type="entry name" value="WHTH_GntR"/>
    <property type="match status" value="1"/>
</dbReference>
<feature type="region of interest" description="Disordered" evidence="4">
    <location>
        <begin position="229"/>
        <end position="249"/>
    </location>
</feature>
<dbReference type="InterPro" id="IPR008920">
    <property type="entry name" value="TF_FadR/GntR_C"/>
</dbReference>
<evidence type="ECO:0000256" key="4">
    <source>
        <dbReference type="SAM" id="MobiDB-lite"/>
    </source>
</evidence>
<dbReference type="Gene3D" id="1.20.120.530">
    <property type="entry name" value="GntR ligand-binding domain-like"/>
    <property type="match status" value="1"/>
</dbReference>
<dbReference type="SUPFAM" id="SSF46785">
    <property type="entry name" value="Winged helix' DNA-binding domain"/>
    <property type="match status" value="1"/>
</dbReference>